<dbReference type="AlphaFoldDB" id="A0A0A3IPY9"/>
<accession>A0A0A3IPY9</accession>
<comment type="caution">
    <text evidence="1">The sequence shown here is derived from an EMBL/GenBank/DDBJ whole genome shotgun (WGS) entry which is preliminary data.</text>
</comment>
<protein>
    <recommendedName>
        <fullName evidence="3">Kinase</fullName>
    </recommendedName>
</protein>
<evidence type="ECO:0000313" key="2">
    <source>
        <dbReference type="Proteomes" id="UP000030437"/>
    </source>
</evidence>
<dbReference type="STRING" id="1220589.CD32_05365"/>
<evidence type="ECO:0000313" key="1">
    <source>
        <dbReference type="EMBL" id="KGR86766.1"/>
    </source>
</evidence>
<dbReference type="EMBL" id="JPVP01000050">
    <property type="protein sequence ID" value="KGR86766.1"/>
    <property type="molecule type" value="Genomic_DNA"/>
</dbReference>
<organism evidence="1 2">
    <name type="scientific">Lysinibacillus odysseyi 34hs-1 = NBRC 100172</name>
    <dbReference type="NCBI Taxonomy" id="1220589"/>
    <lineage>
        <taxon>Bacteria</taxon>
        <taxon>Bacillati</taxon>
        <taxon>Bacillota</taxon>
        <taxon>Bacilli</taxon>
        <taxon>Bacillales</taxon>
        <taxon>Bacillaceae</taxon>
        <taxon>Lysinibacillus</taxon>
    </lineage>
</organism>
<dbReference type="GO" id="GO:0016773">
    <property type="term" value="F:phosphotransferase activity, alcohol group as acceptor"/>
    <property type="evidence" value="ECO:0007669"/>
    <property type="project" value="InterPro"/>
</dbReference>
<name>A0A0A3IPY9_9BACI</name>
<dbReference type="GO" id="GO:0019748">
    <property type="term" value="P:secondary metabolic process"/>
    <property type="evidence" value="ECO:0007669"/>
    <property type="project" value="InterPro"/>
</dbReference>
<reference evidence="1 2" key="1">
    <citation type="submission" date="2014-02" db="EMBL/GenBank/DDBJ databases">
        <title>Draft genome sequence of Lysinibacillus odysseyi NBRC 100172.</title>
        <authorList>
            <person name="Zhang F."/>
            <person name="Wang G."/>
            <person name="Zhang L."/>
        </authorList>
    </citation>
    <scope>NUCLEOTIDE SEQUENCE [LARGE SCALE GENOMIC DNA]</scope>
    <source>
        <strain evidence="1 2">NBRC 100172</strain>
    </source>
</reference>
<dbReference type="RefSeq" id="WP_036152079.1">
    <property type="nucleotide sequence ID" value="NZ_AVCX01000011.1"/>
</dbReference>
<proteinExistence type="predicted"/>
<gene>
    <name evidence="1" type="ORF">CD32_05365</name>
</gene>
<evidence type="ECO:0008006" key="3">
    <source>
        <dbReference type="Google" id="ProtNLM"/>
    </source>
</evidence>
<dbReference type="Proteomes" id="UP000030437">
    <property type="component" value="Unassembled WGS sequence"/>
</dbReference>
<dbReference type="OrthoDB" id="179394at2"/>
<dbReference type="eggNOG" id="COG3570">
    <property type="taxonomic scope" value="Bacteria"/>
</dbReference>
<dbReference type="Pfam" id="PF04655">
    <property type="entry name" value="APH_6_hur"/>
    <property type="match status" value="1"/>
</dbReference>
<dbReference type="SUPFAM" id="SSF56112">
    <property type="entry name" value="Protein kinase-like (PK-like)"/>
    <property type="match status" value="1"/>
</dbReference>
<dbReference type="InterPro" id="IPR006748">
    <property type="entry name" value="NH2Glyco/OHUrea_AB-resist_kin"/>
</dbReference>
<sequence length="294" mass="33834">MNIPLDFKKKIIAAFGKEGEKWLSCLPALVESYTKKWQLYMEGPVGNLSYNFVIKVRDCNLRPLILKFGIPGADVTREIYAVELYNGERFAKLVNFDKTDGVLLLERLEPGVMLSEVKSEEEAVFHYVDVWQALRRPAKPSFPSIYQWFNGLDEYMKRNPKEEGTISNELLAKAGQYVRHIQTTSAGDELLHGDLHHYNILYDQRRGWCAIDPKGVIGDVYFDFVPFLFNELHSPAVLKQRVESISNLLYINKKRLLKASIALLTLQTCWAVEEEGDWRGMLTTIQLLDDLLNE</sequence>
<dbReference type="Gene3D" id="3.90.1200.10">
    <property type="match status" value="1"/>
</dbReference>
<dbReference type="InterPro" id="IPR011009">
    <property type="entry name" value="Kinase-like_dom_sf"/>
</dbReference>
<keyword evidence="2" id="KW-1185">Reference proteome</keyword>